<keyword evidence="1" id="KW-0732">Signal</keyword>
<dbReference type="PANTHER" id="PTHR36220">
    <property type="entry name" value="UNNAMED PRODUCT"/>
    <property type="match status" value="1"/>
</dbReference>
<evidence type="ECO:0000256" key="1">
    <source>
        <dbReference type="ARBA" id="ARBA00022729"/>
    </source>
</evidence>
<dbReference type="Gene3D" id="2.130.10.130">
    <property type="entry name" value="Integrin alpha, N-terminal"/>
    <property type="match status" value="2"/>
</dbReference>
<keyword evidence="2" id="KW-0677">Repeat</keyword>
<evidence type="ECO:0000256" key="3">
    <source>
        <dbReference type="ARBA" id="ARBA00023180"/>
    </source>
</evidence>
<dbReference type="InterPro" id="IPR013517">
    <property type="entry name" value="FG-GAP"/>
</dbReference>
<keyword evidence="5" id="KW-1185">Reference proteome</keyword>
<dbReference type="SUPFAM" id="SSF50965">
    <property type="entry name" value="Galactose oxidase, central domain"/>
    <property type="match status" value="2"/>
</dbReference>
<dbReference type="Proteomes" id="UP000325243">
    <property type="component" value="Unassembled WGS sequence"/>
</dbReference>
<reference evidence="4 5" key="1">
    <citation type="submission" date="2019-08" db="EMBL/GenBank/DDBJ databases">
        <authorList>
            <person name="Hu J."/>
        </authorList>
    </citation>
    <scope>NUCLEOTIDE SEQUENCE [LARGE SCALE GENOMIC DNA]</scope>
    <source>
        <strain evidence="4 5">NEAU-184</strain>
    </source>
</reference>
<dbReference type="SUPFAM" id="SSF101908">
    <property type="entry name" value="Putative isomerase YbhE"/>
    <property type="match status" value="1"/>
</dbReference>
<organism evidence="4 5">
    <name type="scientific">Agromyces mariniharenae</name>
    <dbReference type="NCBI Taxonomy" id="2604423"/>
    <lineage>
        <taxon>Bacteria</taxon>
        <taxon>Bacillati</taxon>
        <taxon>Actinomycetota</taxon>
        <taxon>Actinomycetes</taxon>
        <taxon>Micrococcales</taxon>
        <taxon>Microbacteriaceae</taxon>
        <taxon>Agromyces</taxon>
    </lineage>
</organism>
<sequence>MRPLLRDSKMRFASPLCVTLDNGGGIMRFSEPQTLFAGEMTHQIGRMYVDLEADRLVIGSYTGDLVTFHRTSVGWVEEQLMRMPEPFVPAGPIGYPVALAGNSLAIGSHGAGRVDLMRFTGSWVPDGTLSASEVAGGFGAAIDLDGGLLAVGRPWVNRTDPSGVIYAAGLAYTYKNNDGRWEALAELRGPAVSGHFFGAAVAVDSEVNLVAVSGNGFRPAVHIFRVTGGSSLGSIAEPADTLGFGDTLAFDGRWLVVGAPRTNVFSFPAGIAFVYELTPGGVRLRQTLANPSPGALSRHFGASISIRDGALLIGANQALFAYEADVRGRWRMVRNLASDLDDPAVAFATTDGESVASMFNVWDRRGQGWRKQSTLVVREPSRGDDFGASVAVRDSMAAVGAPGDDTAQEDGGSVYLFKESADGWHQTGRLTVYEGFPCQGFGASVVFWGDIVAVGMPSLDSAMPRPGRVGLYDVTKNPPELLAYLAGAGPGMADYDRFGISLAATEEELFVGAGRDVNSSEYQGGVVFVYRRSASVLAVLSQVLTPPPGDRASGFGGSIDVDGDTLVIGADRRNTPGATAAGAVYIADRVGESWVVRPPVAIGRAKFSRLGASVAIGGDRIIAGAPNREGAALEPGYVLVLGRGSEWTPLREIRCATPDRHDHFGSHVRISGRHAIVGGTWNDRPIEIHDLDAPYHREFVDVPPGSRVFGTSIAVAPGRWMLAASENADSPVGVASGAVYAFREVAE</sequence>
<dbReference type="PROSITE" id="PS51470">
    <property type="entry name" value="FG_GAP"/>
    <property type="match status" value="1"/>
</dbReference>
<accession>A0A5S4UYI1</accession>
<dbReference type="InterPro" id="IPR013519">
    <property type="entry name" value="Int_alpha_beta-p"/>
</dbReference>
<dbReference type="EMBL" id="VSSB01000002">
    <property type="protein sequence ID" value="TYL51168.1"/>
    <property type="molecule type" value="Genomic_DNA"/>
</dbReference>
<name>A0A5S4UYI1_9MICO</name>
<evidence type="ECO:0000313" key="4">
    <source>
        <dbReference type="EMBL" id="TYL51168.1"/>
    </source>
</evidence>
<dbReference type="Pfam" id="PF14312">
    <property type="entry name" value="FG-GAP_2"/>
    <property type="match status" value="2"/>
</dbReference>
<dbReference type="AlphaFoldDB" id="A0A5S4UYI1"/>
<proteinExistence type="predicted"/>
<evidence type="ECO:0000313" key="5">
    <source>
        <dbReference type="Proteomes" id="UP000325243"/>
    </source>
</evidence>
<evidence type="ECO:0000256" key="2">
    <source>
        <dbReference type="ARBA" id="ARBA00022737"/>
    </source>
</evidence>
<dbReference type="InterPro" id="IPR028994">
    <property type="entry name" value="Integrin_alpha_N"/>
</dbReference>
<keyword evidence="3" id="KW-0325">Glycoprotein</keyword>
<dbReference type="PANTHER" id="PTHR36220:SF1">
    <property type="entry name" value="GAMMA TUBULIN COMPLEX COMPONENT C-TERMINAL DOMAIN-CONTAINING PROTEIN"/>
    <property type="match status" value="1"/>
</dbReference>
<protein>
    <submittedName>
        <fullName evidence="4">Uncharacterized protein</fullName>
    </submittedName>
</protein>
<comment type="caution">
    <text evidence="4">The sequence shown here is derived from an EMBL/GenBank/DDBJ whole genome shotgun (WGS) entry which is preliminary data.</text>
</comment>
<gene>
    <name evidence="4" type="ORF">FYC51_18805</name>
</gene>
<dbReference type="SMART" id="SM00191">
    <property type="entry name" value="Int_alpha"/>
    <property type="match status" value="5"/>
</dbReference>
<dbReference type="InterPro" id="IPR011043">
    <property type="entry name" value="Gal_Oxase/kelch_b-propeller"/>
</dbReference>